<gene>
    <name evidence="3" type="ORF">JAAARDRAFT_211438</name>
</gene>
<feature type="region of interest" description="Disordered" evidence="1">
    <location>
        <begin position="152"/>
        <end position="176"/>
    </location>
</feature>
<dbReference type="EMBL" id="KL197754">
    <property type="protein sequence ID" value="KDQ50858.1"/>
    <property type="molecule type" value="Genomic_DNA"/>
</dbReference>
<evidence type="ECO:0000313" key="4">
    <source>
        <dbReference type="Proteomes" id="UP000027265"/>
    </source>
</evidence>
<evidence type="ECO:0000256" key="2">
    <source>
        <dbReference type="SAM" id="SignalP"/>
    </source>
</evidence>
<dbReference type="PANTHER" id="PTHR34883">
    <property type="entry name" value="SERINE-RICH PROTEIN, PUTATIVE-RELATED-RELATED"/>
    <property type="match status" value="1"/>
</dbReference>
<sequence length="203" mass="20927">MRVGSFVLALLSVISAVSAANIVVTVGGNTTTNSSLVFQPQRVVAQAGDVVVFNFTQGNHTATQAVFYAPCIPAHEANITINGFDSGFRDSGNFTAVTILTVPIDESNVNTTMWFFDWNTCGKGGVGVINSNESSTQTLAGFERNAIRLNGTGATSSSVSHTATQPGTSATSTSTTSSADRAMTLGGFTALPLVLVALTALVI</sequence>
<dbReference type="InterPro" id="IPR052953">
    <property type="entry name" value="Ser-rich/MCO-related"/>
</dbReference>
<feature type="compositionally biased region" description="Polar residues" evidence="1">
    <location>
        <begin position="152"/>
        <end position="167"/>
    </location>
</feature>
<dbReference type="InParanoid" id="A0A067P7H4"/>
<proteinExistence type="predicted"/>
<accession>A0A067P7H4</accession>
<evidence type="ECO:0000313" key="3">
    <source>
        <dbReference type="EMBL" id="KDQ50858.1"/>
    </source>
</evidence>
<organism evidence="3 4">
    <name type="scientific">Jaapia argillacea MUCL 33604</name>
    <dbReference type="NCBI Taxonomy" id="933084"/>
    <lineage>
        <taxon>Eukaryota</taxon>
        <taxon>Fungi</taxon>
        <taxon>Dikarya</taxon>
        <taxon>Basidiomycota</taxon>
        <taxon>Agaricomycotina</taxon>
        <taxon>Agaricomycetes</taxon>
        <taxon>Agaricomycetidae</taxon>
        <taxon>Jaapiales</taxon>
        <taxon>Jaapiaceae</taxon>
        <taxon>Jaapia</taxon>
    </lineage>
</organism>
<dbReference type="OrthoDB" id="2331100at2759"/>
<dbReference type="InterPro" id="IPR008972">
    <property type="entry name" value="Cupredoxin"/>
</dbReference>
<keyword evidence="4" id="KW-1185">Reference proteome</keyword>
<name>A0A067P7H4_9AGAM</name>
<dbReference type="Gene3D" id="2.60.40.420">
    <property type="entry name" value="Cupredoxins - blue copper proteins"/>
    <property type="match status" value="1"/>
</dbReference>
<feature type="chain" id="PRO_5001642919" description="Phytocyanin domain-containing protein" evidence="2">
    <location>
        <begin position="20"/>
        <end position="203"/>
    </location>
</feature>
<dbReference type="AlphaFoldDB" id="A0A067P7H4"/>
<dbReference type="Proteomes" id="UP000027265">
    <property type="component" value="Unassembled WGS sequence"/>
</dbReference>
<reference evidence="4" key="1">
    <citation type="journal article" date="2014" name="Proc. Natl. Acad. Sci. U.S.A.">
        <title>Extensive sampling of basidiomycete genomes demonstrates inadequacy of the white-rot/brown-rot paradigm for wood decay fungi.</title>
        <authorList>
            <person name="Riley R."/>
            <person name="Salamov A.A."/>
            <person name="Brown D.W."/>
            <person name="Nagy L.G."/>
            <person name="Floudas D."/>
            <person name="Held B.W."/>
            <person name="Levasseur A."/>
            <person name="Lombard V."/>
            <person name="Morin E."/>
            <person name="Otillar R."/>
            <person name="Lindquist E.A."/>
            <person name="Sun H."/>
            <person name="LaButti K.M."/>
            <person name="Schmutz J."/>
            <person name="Jabbour D."/>
            <person name="Luo H."/>
            <person name="Baker S.E."/>
            <person name="Pisabarro A.G."/>
            <person name="Walton J.D."/>
            <person name="Blanchette R.A."/>
            <person name="Henrissat B."/>
            <person name="Martin F."/>
            <person name="Cullen D."/>
            <person name="Hibbett D.S."/>
            <person name="Grigoriev I.V."/>
        </authorList>
    </citation>
    <scope>NUCLEOTIDE SEQUENCE [LARGE SCALE GENOMIC DNA]</scope>
    <source>
        <strain evidence="4">MUCL 33604</strain>
    </source>
</reference>
<evidence type="ECO:0000256" key="1">
    <source>
        <dbReference type="SAM" id="MobiDB-lite"/>
    </source>
</evidence>
<dbReference type="SUPFAM" id="SSF49503">
    <property type="entry name" value="Cupredoxins"/>
    <property type="match status" value="1"/>
</dbReference>
<protein>
    <recommendedName>
        <fullName evidence="5">Phytocyanin domain-containing protein</fullName>
    </recommendedName>
</protein>
<evidence type="ECO:0008006" key="5">
    <source>
        <dbReference type="Google" id="ProtNLM"/>
    </source>
</evidence>
<keyword evidence="2" id="KW-0732">Signal</keyword>
<dbReference type="HOGENOM" id="CLU_053381_6_0_1"/>
<dbReference type="PANTHER" id="PTHR34883:SF15">
    <property type="entry name" value="EXTRACELLULAR SERINE-RICH PROTEIN"/>
    <property type="match status" value="1"/>
</dbReference>
<feature type="signal peptide" evidence="2">
    <location>
        <begin position="1"/>
        <end position="19"/>
    </location>
</feature>